<dbReference type="Gene3D" id="3.40.1360.10">
    <property type="match status" value="1"/>
</dbReference>
<gene>
    <name evidence="1" type="ORF">SAMN04489724_1096</name>
</gene>
<accession>A0A1I6YM82</accession>
<dbReference type="GO" id="GO:0008270">
    <property type="term" value="F:zinc ion binding"/>
    <property type="evidence" value="ECO:0007669"/>
    <property type="project" value="InterPro"/>
</dbReference>
<dbReference type="Pfam" id="PF13155">
    <property type="entry name" value="Toprim_2"/>
    <property type="match status" value="1"/>
</dbReference>
<dbReference type="InterPro" id="IPR036977">
    <property type="entry name" value="DNA_primase_Znf_CHC2"/>
</dbReference>
<dbReference type="GO" id="GO:0006260">
    <property type="term" value="P:DNA replication"/>
    <property type="evidence" value="ECO:0007669"/>
    <property type="project" value="InterPro"/>
</dbReference>
<reference evidence="2" key="1">
    <citation type="submission" date="2016-10" db="EMBL/GenBank/DDBJ databases">
        <authorList>
            <person name="Varghese N."/>
            <person name="Submissions S."/>
        </authorList>
    </citation>
    <scope>NUCLEOTIDE SEQUENCE [LARGE SCALE GENOMIC DNA]</scope>
    <source>
        <strain evidence="2">DSM 23445</strain>
    </source>
</reference>
<name>A0A1I6YM82_9BACT</name>
<dbReference type="RefSeq" id="WP_091691638.1">
    <property type="nucleotide sequence ID" value="NZ_FPBF01000001.1"/>
</dbReference>
<dbReference type="Proteomes" id="UP000199673">
    <property type="component" value="Unassembled WGS sequence"/>
</dbReference>
<dbReference type="Gene3D" id="3.90.580.10">
    <property type="entry name" value="Zinc finger, CHC2-type domain"/>
    <property type="match status" value="1"/>
</dbReference>
<proteinExistence type="predicted"/>
<protein>
    <submittedName>
        <fullName evidence="1">Toprim-like</fullName>
    </submittedName>
</protein>
<dbReference type="AlphaFoldDB" id="A0A1I6YM82"/>
<keyword evidence="2" id="KW-1185">Reference proteome</keyword>
<dbReference type="STRING" id="305507.SAMN04489724_1096"/>
<dbReference type="SUPFAM" id="SSF57783">
    <property type="entry name" value="Zinc beta-ribbon"/>
    <property type="match status" value="1"/>
</dbReference>
<dbReference type="OrthoDB" id="8536512at2"/>
<evidence type="ECO:0000313" key="2">
    <source>
        <dbReference type="Proteomes" id="UP000199673"/>
    </source>
</evidence>
<dbReference type="GO" id="GO:0003677">
    <property type="term" value="F:DNA binding"/>
    <property type="evidence" value="ECO:0007669"/>
    <property type="project" value="InterPro"/>
</dbReference>
<dbReference type="EMBL" id="FPBF01000001">
    <property type="protein sequence ID" value="SFT51507.1"/>
    <property type="molecule type" value="Genomic_DNA"/>
</dbReference>
<sequence length="292" mass="33395">MNCKQANQISILDYLSAIGTQPAKNLGSYSIYFSPFREEKTPSFKVDHKSNLWIDFGNDNEGGTLVDLVLKLNLSFSVEDALNHLTQMNLDSFSFQQQDNHKELKADSKIQVYAVKPIGTNNAISEYIECRGLTLFMARQFCKEVYFEVDGKKYFGVGNQNSNGWSIRNKYWKGCTAQGISIFGDPKGNGNSTLAIFEGIFDLMSYFQRNNFQEILSCLMSLNSLANTSEASSYFEHFKTVELYLDRDDQGKKKSKDLQKEHSHCMDRSADYIGYKDYNEMLMHEGRLGFLR</sequence>
<organism evidence="1 2">
    <name type="scientific">Algoriphagus locisalis</name>
    <dbReference type="NCBI Taxonomy" id="305507"/>
    <lineage>
        <taxon>Bacteria</taxon>
        <taxon>Pseudomonadati</taxon>
        <taxon>Bacteroidota</taxon>
        <taxon>Cytophagia</taxon>
        <taxon>Cytophagales</taxon>
        <taxon>Cyclobacteriaceae</taxon>
        <taxon>Algoriphagus</taxon>
    </lineage>
</organism>
<evidence type="ECO:0000313" key="1">
    <source>
        <dbReference type="EMBL" id="SFT51507.1"/>
    </source>
</evidence>
<dbReference type="SUPFAM" id="SSF56731">
    <property type="entry name" value="DNA primase core"/>
    <property type="match status" value="1"/>
</dbReference>